<dbReference type="Gene3D" id="2.60.200.10">
    <property type="match status" value="1"/>
</dbReference>
<dbReference type="InterPro" id="IPR008984">
    <property type="entry name" value="SMAD_FHA_dom_sf"/>
</dbReference>
<dbReference type="InterPro" id="IPR019471">
    <property type="entry name" value="Interferon_reg_factor-3"/>
</dbReference>
<dbReference type="Gene3D" id="1.10.10.10">
    <property type="entry name" value="Winged helix-like DNA-binding domain superfamily/Winged helix DNA-binding domain"/>
    <property type="match status" value="1"/>
</dbReference>
<dbReference type="EMBL" id="SOYY01000002">
    <property type="protein sequence ID" value="KAA0724228.1"/>
    <property type="molecule type" value="Genomic_DNA"/>
</dbReference>
<gene>
    <name evidence="2" type="ORF">E1301_Tti003498</name>
</gene>
<dbReference type="GO" id="GO:0000978">
    <property type="term" value="F:RNA polymerase II cis-regulatory region sequence-specific DNA binding"/>
    <property type="evidence" value="ECO:0007669"/>
    <property type="project" value="TreeGrafter"/>
</dbReference>
<dbReference type="SMART" id="SM00348">
    <property type="entry name" value="IRF"/>
    <property type="match status" value="1"/>
</dbReference>
<comment type="caution">
    <text evidence="2">The sequence shown here is derived from an EMBL/GenBank/DDBJ whole genome shotgun (WGS) entry which is preliminary data.</text>
</comment>
<dbReference type="FunFam" id="2.60.200.10:FF:000015">
    <property type="entry name" value="Interferon regulatory factor 7"/>
    <property type="match status" value="1"/>
</dbReference>
<dbReference type="PANTHER" id="PTHR11949:SF2">
    <property type="entry name" value="INTERFERON REGULATORY FACTOR 7"/>
    <property type="match status" value="1"/>
</dbReference>
<protein>
    <submittedName>
        <fullName evidence="2">Interferon regulatory factor 3</fullName>
    </submittedName>
</protein>
<dbReference type="InterPro" id="IPR001346">
    <property type="entry name" value="Interferon_reg_fact_DNA-bd_dom"/>
</dbReference>
<dbReference type="Pfam" id="PF00605">
    <property type="entry name" value="IRF"/>
    <property type="match status" value="1"/>
</dbReference>
<organism evidence="2 3">
    <name type="scientific">Triplophysa tibetana</name>
    <dbReference type="NCBI Taxonomy" id="1572043"/>
    <lineage>
        <taxon>Eukaryota</taxon>
        <taxon>Metazoa</taxon>
        <taxon>Chordata</taxon>
        <taxon>Craniata</taxon>
        <taxon>Vertebrata</taxon>
        <taxon>Euteleostomi</taxon>
        <taxon>Actinopterygii</taxon>
        <taxon>Neopterygii</taxon>
        <taxon>Teleostei</taxon>
        <taxon>Ostariophysi</taxon>
        <taxon>Cypriniformes</taxon>
        <taxon>Nemacheilidae</taxon>
        <taxon>Triplophysa</taxon>
    </lineage>
</organism>
<dbReference type="PROSITE" id="PS51507">
    <property type="entry name" value="IRF_2"/>
    <property type="match status" value="1"/>
</dbReference>
<dbReference type="InterPro" id="IPR017855">
    <property type="entry name" value="SMAD-like_dom_sf"/>
</dbReference>
<accession>A0A5A9PQX8</accession>
<dbReference type="Proteomes" id="UP000324632">
    <property type="component" value="Chromosome 2"/>
</dbReference>
<evidence type="ECO:0000313" key="3">
    <source>
        <dbReference type="Proteomes" id="UP000324632"/>
    </source>
</evidence>
<dbReference type="AlphaFoldDB" id="A0A5A9PQX8"/>
<dbReference type="InterPro" id="IPR036390">
    <property type="entry name" value="WH_DNA-bd_sf"/>
</dbReference>
<dbReference type="PRINTS" id="PR00267">
    <property type="entry name" value="INTFRNREGFCT"/>
</dbReference>
<dbReference type="CDD" id="cd00103">
    <property type="entry name" value="IRF"/>
    <property type="match status" value="1"/>
</dbReference>
<evidence type="ECO:0000259" key="1">
    <source>
        <dbReference type="PROSITE" id="PS51507"/>
    </source>
</evidence>
<keyword evidence="3" id="KW-1185">Reference proteome</keyword>
<evidence type="ECO:0000313" key="2">
    <source>
        <dbReference type="EMBL" id="KAA0724228.1"/>
    </source>
</evidence>
<sequence>MTTRWSSTMAKPQFGPWLIQQVESRQYEGLYMISPGRFRIPWKHNARRNLEDEDVKIFKEWAIVSGKIRENPANKARWKTNFRCALEGQKMFMKIADNSKDQDEPHKVYCIINPQGTQNAEPTQNPIFIPQIYADQMPQNTEQDLCNPMYTMCINQQDAVPQILETLPSPQNGFFEPLVSGAQCFQNNTPPPVQPPYTTASQHNLPGFCSLEITINYRKTEVSKTVVDSQLVQFHYQCNPSEVRGHPIPFPSIEKLIDHKQIQYTQRLLDSIQRGLLLEVTHDGIYGFRQDMCNVFVCTSDPSEIQNPEPQKLRQNTSEQLFSFRNFTRDLMEFTGNRRGSPDYTIYLCFGEKLPDGKPLQKKLIVVKVVPLICRELHARAQLDGASSLQNDNVSLQISHNSLYDLINSLGLPFMDISTP</sequence>
<dbReference type="GO" id="GO:0000981">
    <property type="term" value="F:DNA-binding transcription factor activity, RNA polymerase II-specific"/>
    <property type="evidence" value="ECO:0007669"/>
    <property type="project" value="TreeGrafter"/>
</dbReference>
<proteinExistence type="predicted"/>
<dbReference type="SUPFAM" id="SSF46785">
    <property type="entry name" value="Winged helix' DNA-binding domain"/>
    <property type="match status" value="1"/>
</dbReference>
<dbReference type="PANTHER" id="PTHR11949">
    <property type="entry name" value="INTERFERON REGULATORY FACTOR"/>
    <property type="match status" value="1"/>
</dbReference>
<dbReference type="SUPFAM" id="SSF49879">
    <property type="entry name" value="SMAD/FHA domain"/>
    <property type="match status" value="1"/>
</dbReference>
<dbReference type="GO" id="GO:0045893">
    <property type="term" value="P:positive regulation of DNA-templated transcription"/>
    <property type="evidence" value="ECO:0007669"/>
    <property type="project" value="UniProtKB-ARBA"/>
</dbReference>
<dbReference type="FunFam" id="1.10.10.10:FF:000631">
    <property type="entry name" value="Interferon regulatory factor 7"/>
    <property type="match status" value="1"/>
</dbReference>
<dbReference type="SMART" id="SM01243">
    <property type="entry name" value="IRF-3"/>
    <property type="match status" value="1"/>
</dbReference>
<dbReference type="GO" id="GO:0002376">
    <property type="term" value="P:immune system process"/>
    <property type="evidence" value="ECO:0007669"/>
    <property type="project" value="TreeGrafter"/>
</dbReference>
<feature type="domain" description="IRF tryptophan pentad repeat" evidence="1">
    <location>
        <begin position="11"/>
        <end position="113"/>
    </location>
</feature>
<name>A0A5A9PQX8_9TELE</name>
<reference evidence="2 3" key="1">
    <citation type="journal article" date="2019" name="Mol. Ecol. Resour.">
        <title>Chromosome-level genome assembly of Triplophysa tibetana, a fish adapted to the harsh high-altitude environment of the Tibetan Plateau.</title>
        <authorList>
            <person name="Yang X."/>
            <person name="Liu H."/>
            <person name="Ma Z."/>
            <person name="Zou Y."/>
            <person name="Zou M."/>
            <person name="Mao Y."/>
            <person name="Li X."/>
            <person name="Wang H."/>
            <person name="Chen T."/>
            <person name="Wang W."/>
            <person name="Yang R."/>
        </authorList>
    </citation>
    <scope>NUCLEOTIDE SEQUENCE [LARGE SCALE GENOMIC DNA]</scope>
    <source>
        <strain evidence="2">TTIB1903HZAU</strain>
        <tissue evidence="2">Muscle</tissue>
    </source>
</reference>
<dbReference type="GO" id="GO:0005634">
    <property type="term" value="C:nucleus"/>
    <property type="evidence" value="ECO:0007669"/>
    <property type="project" value="TreeGrafter"/>
</dbReference>
<dbReference type="Pfam" id="PF10401">
    <property type="entry name" value="IRF-3"/>
    <property type="match status" value="1"/>
</dbReference>
<dbReference type="InterPro" id="IPR036388">
    <property type="entry name" value="WH-like_DNA-bd_sf"/>
</dbReference>